<keyword evidence="1" id="KW-1133">Transmembrane helix</keyword>
<keyword evidence="1" id="KW-0472">Membrane</keyword>
<feature type="transmembrane region" description="Helical" evidence="1">
    <location>
        <begin position="16"/>
        <end position="38"/>
    </location>
</feature>
<gene>
    <name evidence="2" type="ORF">GM920_18220</name>
</gene>
<proteinExistence type="predicted"/>
<evidence type="ECO:0000256" key="1">
    <source>
        <dbReference type="SAM" id="Phobius"/>
    </source>
</evidence>
<reference evidence="2 3" key="1">
    <citation type="submission" date="2019-11" db="EMBL/GenBank/DDBJ databases">
        <title>Description of Pedobacter sp. LMG 31462T.</title>
        <authorList>
            <person name="Carlier A."/>
            <person name="Qi S."/>
            <person name="Vandamme P."/>
        </authorList>
    </citation>
    <scope>NUCLEOTIDE SEQUENCE [LARGE SCALE GENOMIC DNA]</scope>
    <source>
        <strain evidence="2 3">LMG 31462</strain>
    </source>
</reference>
<comment type="caution">
    <text evidence="2">The sequence shown here is derived from an EMBL/GenBank/DDBJ whole genome shotgun (WGS) entry which is preliminary data.</text>
</comment>
<feature type="transmembrane region" description="Helical" evidence="1">
    <location>
        <begin position="50"/>
        <end position="70"/>
    </location>
</feature>
<dbReference type="Proteomes" id="UP000636110">
    <property type="component" value="Unassembled WGS sequence"/>
</dbReference>
<dbReference type="RefSeq" id="WP_182960123.1">
    <property type="nucleotide sequence ID" value="NZ_WNXC01000007.1"/>
</dbReference>
<name>A0ABR6F2D0_9SPHI</name>
<evidence type="ECO:0000313" key="2">
    <source>
        <dbReference type="EMBL" id="MBB2150838.1"/>
    </source>
</evidence>
<evidence type="ECO:0000313" key="3">
    <source>
        <dbReference type="Proteomes" id="UP000636110"/>
    </source>
</evidence>
<protein>
    <recommendedName>
        <fullName evidence="4">PH domain-containing protein</fullName>
    </recommendedName>
</protein>
<dbReference type="EMBL" id="WNXC01000007">
    <property type="protein sequence ID" value="MBB2150838.1"/>
    <property type="molecule type" value="Genomic_DNA"/>
</dbReference>
<sequence>MEEGIIFSEKQRFRQWWLWLILFVLNGVFLNGAFKQIFEGKQFGDQPMSNTALLISVFVLLLITFLFVILRLETRINNNGVYVRFYPFHLSFRYFPWESINLAKVRKYSPIMEFGGWGIRFGLITKGRALNVSGNQGLQLEFNNYQKLLIGTHKPEELKQALHILGKDQE</sequence>
<organism evidence="2 3">
    <name type="scientific">Pedobacter gandavensis</name>
    <dbReference type="NCBI Taxonomy" id="2679963"/>
    <lineage>
        <taxon>Bacteria</taxon>
        <taxon>Pseudomonadati</taxon>
        <taxon>Bacteroidota</taxon>
        <taxon>Sphingobacteriia</taxon>
        <taxon>Sphingobacteriales</taxon>
        <taxon>Sphingobacteriaceae</taxon>
        <taxon>Pedobacter</taxon>
    </lineage>
</organism>
<keyword evidence="1" id="KW-0812">Transmembrane</keyword>
<keyword evidence="3" id="KW-1185">Reference proteome</keyword>
<evidence type="ECO:0008006" key="4">
    <source>
        <dbReference type="Google" id="ProtNLM"/>
    </source>
</evidence>
<accession>A0ABR6F2D0</accession>